<protein>
    <submittedName>
        <fullName evidence="2">ABC-2 type transport system permease protein</fullName>
    </submittedName>
</protein>
<feature type="transmembrane region" description="Helical" evidence="1">
    <location>
        <begin position="351"/>
        <end position="374"/>
    </location>
</feature>
<name>A0ABS2MZZ6_9BACI</name>
<feature type="transmembrane region" description="Helical" evidence="1">
    <location>
        <begin position="380"/>
        <end position="399"/>
    </location>
</feature>
<comment type="caution">
    <text evidence="2">The sequence shown here is derived from an EMBL/GenBank/DDBJ whole genome shotgun (WGS) entry which is preliminary data.</text>
</comment>
<dbReference type="RefSeq" id="WP_204499084.1">
    <property type="nucleotide sequence ID" value="NZ_JAFBDR010000009.1"/>
</dbReference>
<keyword evidence="3" id="KW-1185">Reference proteome</keyword>
<sequence>MFDSQTFFKDRLSSHLKETSRYLKYIFNGHLVVAMLFFVSALTYYYQQWLVEIPEDFPTAAIIGVLFGIVASYSPVRTLLKQPDLVFLLPAEHKMGRYFLYALFYSFIIQLYLILLTSAALGPLFFASYPNQSSKHYLLAMVLLVVIKIWNLVANWWMLKIRDVKTRGIDLTLRVILNIVIFYFFIKGELLLAAILTLVLFLFIAYDYFLSKQQAGIVWDLLVEKDRARMYTFYRIANMFTDVPHLKTQTKKRHWLVHLSIGNVPFKREKSFDYLYRITSIRGGDYLGMYVRLAVIGGLCIIYIPNFWMKIILSILFLYLSGFQLMTLWQHHRTVAWLDLYPLKLAWRKQAIIKWLMQLLIIQTVFFGLLFALIGNLGGLFVVLIGGCLFSYLFVYGYVMKRLT</sequence>
<accession>A0ABS2MZZ6</accession>
<reference evidence="2 3" key="1">
    <citation type="submission" date="2021-01" db="EMBL/GenBank/DDBJ databases">
        <title>Genomic Encyclopedia of Type Strains, Phase IV (KMG-IV): sequencing the most valuable type-strain genomes for metagenomic binning, comparative biology and taxonomic classification.</title>
        <authorList>
            <person name="Goeker M."/>
        </authorList>
    </citation>
    <scope>NUCLEOTIDE SEQUENCE [LARGE SCALE GENOMIC DNA]</scope>
    <source>
        <strain evidence="2 3">DSM 23711</strain>
    </source>
</reference>
<keyword evidence="1" id="KW-0472">Membrane</keyword>
<dbReference type="Proteomes" id="UP001296943">
    <property type="component" value="Unassembled WGS sequence"/>
</dbReference>
<dbReference type="Pfam" id="PF05975">
    <property type="entry name" value="EcsB"/>
    <property type="match status" value="1"/>
</dbReference>
<gene>
    <name evidence="2" type="ORF">JOC48_001953</name>
</gene>
<feature type="transmembrane region" description="Helical" evidence="1">
    <location>
        <begin position="25"/>
        <end position="45"/>
    </location>
</feature>
<evidence type="ECO:0000256" key="1">
    <source>
        <dbReference type="SAM" id="Phobius"/>
    </source>
</evidence>
<feature type="transmembrane region" description="Helical" evidence="1">
    <location>
        <begin position="137"/>
        <end position="159"/>
    </location>
</feature>
<evidence type="ECO:0000313" key="2">
    <source>
        <dbReference type="EMBL" id="MBM7571457.1"/>
    </source>
</evidence>
<feature type="transmembrane region" description="Helical" evidence="1">
    <location>
        <begin position="57"/>
        <end position="77"/>
    </location>
</feature>
<keyword evidence="1" id="KW-1133">Transmembrane helix</keyword>
<dbReference type="EMBL" id="JAFBDR010000009">
    <property type="protein sequence ID" value="MBM7571457.1"/>
    <property type="molecule type" value="Genomic_DNA"/>
</dbReference>
<feature type="transmembrane region" description="Helical" evidence="1">
    <location>
        <begin position="98"/>
        <end position="125"/>
    </location>
</feature>
<keyword evidence="1" id="KW-0812">Transmembrane</keyword>
<dbReference type="PIRSF" id="PIRSF037259">
    <property type="entry name" value="EcsB_ABC"/>
    <property type="match status" value="1"/>
</dbReference>
<organism evidence="2 3">
    <name type="scientific">Aquibacillus albus</name>
    <dbReference type="NCBI Taxonomy" id="1168171"/>
    <lineage>
        <taxon>Bacteria</taxon>
        <taxon>Bacillati</taxon>
        <taxon>Bacillota</taxon>
        <taxon>Bacilli</taxon>
        <taxon>Bacillales</taxon>
        <taxon>Bacillaceae</taxon>
        <taxon>Aquibacillus</taxon>
    </lineage>
</organism>
<evidence type="ECO:0000313" key="3">
    <source>
        <dbReference type="Proteomes" id="UP001296943"/>
    </source>
</evidence>
<proteinExistence type="predicted"/>
<dbReference type="InterPro" id="IPR010288">
    <property type="entry name" value="EcsB_ABC"/>
</dbReference>